<keyword evidence="3" id="KW-1185">Reference proteome</keyword>
<accession>A0A165G7Y7</accession>
<dbReference type="OrthoDB" id="10052172at2759"/>
<evidence type="ECO:0000313" key="1">
    <source>
        <dbReference type="EMBL" id="KZV90115.1"/>
    </source>
</evidence>
<name>A0A165G7Y7_EXIGL</name>
<dbReference type="Proteomes" id="UP000077266">
    <property type="component" value="Unassembled WGS sequence"/>
</dbReference>
<reference evidence="1 3" key="1">
    <citation type="journal article" date="2016" name="Mol. Biol. Evol.">
        <title>Comparative Genomics of Early-Diverging Mushroom-Forming Fungi Provides Insights into the Origins of Lignocellulose Decay Capabilities.</title>
        <authorList>
            <person name="Nagy L.G."/>
            <person name="Riley R."/>
            <person name="Tritt A."/>
            <person name="Adam C."/>
            <person name="Daum C."/>
            <person name="Floudas D."/>
            <person name="Sun H."/>
            <person name="Yadav J.S."/>
            <person name="Pangilinan J."/>
            <person name="Larsson K.H."/>
            <person name="Matsuura K."/>
            <person name="Barry K."/>
            <person name="Labutti K."/>
            <person name="Kuo R."/>
            <person name="Ohm R.A."/>
            <person name="Bhattacharya S.S."/>
            <person name="Shirouzu T."/>
            <person name="Yoshinaga Y."/>
            <person name="Martin F.M."/>
            <person name="Grigoriev I.V."/>
            <person name="Hibbett D.S."/>
        </authorList>
    </citation>
    <scope>NUCLEOTIDE SEQUENCE [LARGE SCALE GENOMIC DNA]</scope>
    <source>
        <strain evidence="1 3">HHB12029</strain>
    </source>
</reference>
<proteinExistence type="predicted"/>
<evidence type="ECO:0000313" key="2">
    <source>
        <dbReference type="EMBL" id="KZV92142.1"/>
    </source>
</evidence>
<gene>
    <name evidence="2" type="ORF">EXIGLDRAFT_647535</name>
    <name evidence="1" type="ORF">EXIGLDRAFT_771143</name>
</gene>
<organism evidence="1 3">
    <name type="scientific">Exidia glandulosa HHB12029</name>
    <dbReference type="NCBI Taxonomy" id="1314781"/>
    <lineage>
        <taxon>Eukaryota</taxon>
        <taxon>Fungi</taxon>
        <taxon>Dikarya</taxon>
        <taxon>Basidiomycota</taxon>
        <taxon>Agaricomycotina</taxon>
        <taxon>Agaricomycetes</taxon>
        <taxon>Auriculariales</taxon>
        <taxon>Exidiaceae</taxon>
        <taxon>Exidia</taxon>
    </lineage>
</organism>
<dbReference type="AlphaFoldDB" id="A0A165G7Y7"/>
<evidence type="ECO:0008006" key="4">
    <source>
        <dbReference type="Google" id="ProtNLM"/>
    </source>
</evidence>
<protein>
    <recommendedName>
        <fullName evidence="4">Hypervirulence associated protein TUDOR domain-containing protein</fullName>
    </recommendedName>
</protein>
<sequence>MTGSSSSYKVGDSVEYRPIGGASDNVAHSTGEITSVEGSGEDARYTIRNGNTGKETTYQAMNIVGKSSNEK</sequence>
<evidence type="ECO:0000313" key="3">
    <source>
        <dbReference type="Proteomes" id="UP000077266"/>
    </source>
</evidence>
<dbReference type="EMBL" id="KV426056">
    <property type="protein sequence ID" value="KZV90115.1"/>
    <property type="molecule type" value="Genomic_DNA"/>
</dbReference>
<dbReference type="EMBL" id="KV426013">
    <property type="protein sequence ID" value="KZV92142.1"/>
    <property type="molecule type" value="Genomic_DNA"/>
</dbReference>